<reference evidence="4 5" key="1">
    <citation type="submission" date="2016-10" db="EMBL/GenBank/DDBJ databases">
        <authorList>
            <person name="de Groot N.N."/>
        </authorList>
    </citation>
    <scope>NUCLEOTIDE SEQUENCE [LARGE SCALE GENOMIC DNA]</scope>
    <source>
        <strain evidence="4 5">CGMCC 1.10076</strain>
    </source>
</reference>
<feature type="chain" id="PRO_5011472557" evidence="2">
    <location>
        <begin position="33"/>
        <end position="258"/>
    </location>
</feature>
<dbReference type="AlphaFoldDB" id="A0A1G8Y9D3"/>
<evidence type="ECO:0000313" key="4">
    <source>
        <dbReference type="EMBL" id="SDJ99341.1"/>
    </source>
</evidence>
<dbReference type="RefSeq" id="WP_091395315.1">
    <property type="nucleotide sequence ID" value="NZ_BKAI01000006.1"/>
</dbReference>
<keyword evidence="5" id="KW-1185">Reference proteome</keyword>
<feature type="domain" description="Secretion system C-terminal sorting" evidence="3">
    <location>
        <begin position="186"/>
        <end position="257"/>
    </location>
</feature>
<dbReference type="InterPro" id="IPR026444">
    <property type="entry name" value="Secre_tail"/>
</dbReference>
<dbReference type="STRING" id="1128970.SAMN04487935_2240"/>
<dbReference type="OrthoDB" id="1305741at2"/>
<evidence type="ECO:0000313" key="5">
    <source>
        <dbReference type="Proteomes" id="UP000199580"/>
    </source>
</evidence>
<name>A0A1G8Y9D3_9FLAO</name>
<dbReference type="NCBIfam" id="TIGR04183">
    <property type="entry name" value="Por_Secre_tail"/>
    <property type="match status" value="1"/>
</dbReference>
<dbReference type="Proteomes" id="UP000199580">
    <property type="component" value="Unassembled WGS sequence"/>
</dbReference>
<gene>
    <name evidence="4" type="ORF">SAMN04487935_2240</name>
</gene>
<sequence>MKKTTRLKLNPYNSLVMLIGILFLSISNNSSAQCVAQLLDGTRNSNGNGYRWADAFLAPCSGKLEYVQFYAVTDGNIAAGTLKVYSGQGVTTTPIYTQNYGSMAVTAGAPIRVDLTGDVNLTANSAYTFELYISGVNIYYYPSFSAYPGGAAYQNGVGSYQHNFKLNVIGTPLGTEALESNTEIAVYPNPSNGIFQIQVPNPKKTAVEVYNILGEKIFATISDQQKTINMNLSGKPQGIYTVKISDGENTAVRKITIQ</sequence>
<keyword evidence="1 2" id="KW-0732">Signal</keyword>
<organism evidence="4 5">
    <name type="scientific">Flavobacterium noncentrifugens</name>
    <dbReference type="NCBI Taxonomy" id="1128970"/>
    <lineage>
        <taxon>Bacteria</taxon>
        <taxon>Pseudomonadati</taxon>
        <taxon>Bacteroidota</taxon>
        <taxon>Flavobacteriia</taxon>
        <taxon>Flavobacteriales</taxon>
        <taxon>Flavobacteriaceae</taxon>
        <taxon>Flavobacterium</taxon>
    </lineage>
</organism>
<dbReference type="Pfam" id="PF18962">
    <property type="entry name" value="Por_Secre_tail"/>
    <property type="match status" value="1"/>
</dbReference>
<accession>A0A1G8Y9D3</accession>
<dbReference type="EMBL" id="FNEZ01000003">
    <property type="protein sequence ID" value="SDJ99341.1"/>
    <property type="molecule type" value="Genomic_DNA"/>
</dbReference>
<proteinExistence type="predicted"/>
<protein>
    <submittedName>
        <fullName evidence="4">Por secretion system C-terminal sorting domain-containing protein</fullName>
    </submittedName>
</protein>
<evidence type="ECO:0000259" key="3">
    <source>
        <dbReference type="Pfam" id="PF18962"/>
    </source>
</evidence>
<evidence type="ECO:0000256" key="1">
    <source>
        <dbReference type="ARBA" id="ARBA00022729"/>
    </source>
</evidence>
<feature type="signal peptide" evidence="2">
    <location>
        <begin position="1"/>
        <end position="32"/>
    </location>
</feature>
<evidence type="ECO:0000256" key="2">
    <source>
        <dbReference type="SAM" id="SignalP"/>
    </source>
</evidence>